<dbReference type="SMART" id="SM01092">
    <property type="entry name" value="CO_deh_flav_C"/>
    <property type="match status" value="1"/>
</dbReference>
<evidence type="ECO:0000256" key="1">
    <source>
        <dbReference type="ARBA" id="ARBA00022630"/>
    </source>
</evidence>
<dbReference type="InterPro" id="IPR036683">
    <property type="entry name" value="CO_DH_flav_C_dom_sf"/>
</dbReference>
<keyword evidence="2" id="KW-0274">FAD</keyword>
<reference evidence="5 6" key="1">
    <citation type="submission" date="2011-11" db="EMBL/GenBank/DDBJ databases">
        <title>The Noncontiguous Finished genome of Desulfosporosinus youngiae DSM 17734.</title>
        <authorList>
            <consortium name="US DOE Joint Genome Institute (JGI-PGF)"/>
            <person name="Lucas S."/>
            <person name="Han J."/>
            <person name="Lapidus A."/>
            <person name="Cheng J.-F."/>
            <person name="Goodwin L."/>
            <person name="Pitluck S."/>
            <person name="Peters L."/>
            <person name="Ovchinnikova G."/>
            <person name="Lu M."/>
            <person name="Land M.L."/>
            <person name="Hauser L."/>
            <person name="Pester M."/>
            <person name="Spring S."/>
            <person name="Ollivier B."/>
            <person name="Rattei T."/>
            <person name="Klenk H.-P."/>
            <person name="Wagner M."/>
            <person name="Loy A."/>
            <person name="Woyke T.J."/>
        </authorList>
    </citation>
    <scope>NUCLEOTIDE SEQUENCE [LARGE SCALE GENOMIC DNA]</scope>
    <source>
        <strain evidence="5 6">DSM 17734</strain>
    </source>
</reference>
<dbReference type="STRING" id="768710.DesyoDRAFT_4178"/>
<dbReference type="EMBL" id="CM001441">
    <property type="protein sequence ID" value="EHQ91137.1"/>
    <property type="molecule type" value="Genomic_DNA"/>
</dbReference>
<protein>
    <submittedName>
        <fullName evidence="5">Aerobic-type carbon monoxide dehydrogenase, middle subunit CoxM/CutM-like protein</fullName>
    </submittedName>
</protein>
<dbReference type="AlphaFoldDB" id="H5XXD1"/>
<dbReference type="Gene3D" id="3.30.465.10">
    <property type="match status" value="1"/>
</dbReference>
<evidence type="ECO:0000313" key="6">
    <source>
        <dbReference type="Proteomes" id="UP000005104"/>
    </source>
</evidence>
<accession>H5XXD1</accession>
<dbReference type="InterPro" id="IPR005107">
    <property type="entry name" value="CO_DH_flav_C"/>
</dbReference>
<dbReference type="Pfam" id="PF03450">
    <property type="entry name" value="CO_deh_flav_C"/>
    <property type="match status" value="1"/>
</dbReference>
<dbReference type="OrthoDB" id="9789842at2"/>
<keyword evidence="1" id="KW-0285">Flavoprotein</keyword>
<evidence type="ECO:0000313" key="5">
    <source>
        <dbReference type="EMBL" id="EHQ91137.1"/>
    </source>
</evidence>
<dbReference type="Proteomes" id="UP000005104">
    <property type="component" value="Chromosome"/>
</dbReference>
<dbReference type="HOGENOM" id="CLU_058050_0_1_9"/>
<dbReference type="eggNOG" id="COG1319">
    <property type="taxonomic scope" value="Bacteria"/>
</dbReference>
<dbReference type="Pfam" id="PF00941">
    <property type="entry name" value="FAD_binding_5"/>
    <property type="match status" value="1"/>
</dbReference>
<dbReference type="PANTHER" id="PTHR42659:SF2">
    <property type="entry name" value="XANTHINE DEHYDROGENASE SUBUNIT C-RELATED"/>
    <property type="match status" value="1"/>
</dbReference>
<gene>
    <name evidence="5" type="ORF">DesyoDRAFT_4178</name>
</gene>
<dbReference type="GO" id="GO:0016491">
    <property type="term" value="F:oxidoreductase activity"/>
    <property type="evidence" value="ECO:0007669"/>
    <property type="project" value="UniProtKB-KW"/>
</dbReference>
<evidence type="ECO:0000256" key="3">
    <source>
        <dbReference type="ARBA" id="ARBA00023002"/>
    </source>
</evidence>
<evidence type="ECO:0000259" key="4">
    <source>
        <dbReference type="PROSITE" id="PS51387"/>
    </source>
</evidence>
<feature type="domain" description="FAD-binding PCMH-type" evidence="4">
    <location>
        <begin position="1"/>
        <end position="179"/>
    </location>
</feature>
<dbReference type="GO" id="GO:0071949">
    <property type="term" value="F:FAD binding"/>
    <property type="evidence" value="ECO:0007669"/>
    <property type="project" value="InterPro"/>
</dbReference>
<keyword evidence="3" id="KW-0560">Oxidoreductase</keyword>
<organism evidence="5 6">
    <name type="scientific">Desulfosporosinus youngiae DSM 17734</name>
    <dbReference type="NCBI Taxonomy" id="768710"/>
    <lineage>
        <taxon>Bacteria</taxon>
        <taxon>Bacillati</taxon>
        <taxon>Bacillota</taxon>
        <taxon>Clostridia</taxon>
        <taxon>Eubacteriales</taxon>
        <taxon>Desulfitobacteriaceae</taxon>
        <taxon>Desulfosporosinus</taxon>
    </lineage>
</organism>
<dbReference type="SUPFAM" id="SSF56176">
    <property type="entry name" value="FAD-binding/transporter-associated domain-like"/>
    <property type="match status" value="1"/>
</dbReference>
<dbReference type="InterPro" id="IPR016169">
    <property type="entry name" value="FAD-bd_PCMH_sub2"/>
</dbReference>
<dbReference type="Gene3D" id="3.30.390.50">
    <property type="entry name" value="CO dehydrogenase flavoprotein, C-terminal domain"/>
    <property type="match status" value="1"/>
</dbReference>
<dbReference type="PROSITE" id="PS51387">
    <property type="entry name" value="FAD_PCMH"/>
    <property type="match status" value="1"/>
</dbReference>
<keyword evidence="6" id="KW-1185">Reference proteome</keyword>
<dbReference type="InterPro" id="IPR036318">
    <property type="entry name" value="FAD-bd_PCMH-like_sf"/>
</dbReference>
<dbReference type="Gene3D" id="3.30.43.10">
    <property type="entry name" value="Uridine Diphospho-n-acetylenolpyruvylglucosamine Reductase, domain 2"/>
    <property type="match status" value="1"/>
</dbReference>
<name>H5XXD1_9FIRM</name>
<dbReference type="PANTHER" id="PTHR42659">
    <property type="entry name" value="XANTHINE DEHYDROGENASE SUBUNIT C-RELATED"/>
    <property type="match status" value="1"/>
</dbReference>
<proteinExistence type="predicted"/>
<dbReference type="InterPro" id="IPR002346">
    <property type="entry name" value="Mopterin_DH_FAD-bd"/>
</dbReference>
<sequence>MSIKALSPETPVQALQALSLPGKYLPIAGGTNVLVDLGKGKIAPEGLIDLSRLEAWKSIQLKGQVLEIGSLVTHSQLEAHPLIKTYCSALSMGARAVGSPQIRNRGTLGGNLQSASPAADCAPPLLVHDAVLTLVSAADSSGLVKERQLNLTDFFLGVGKTDLRSNELIEKVSININPNRRSIFLKSGLRKALAISLVNLAVSFELDENTVACLEARIALGSIAPTPVRLNKAEEFLKGQRLDEKVIKEAGKIVQNEISPISDLRASAEYRRYLAQVLFEEALRLLTGSKEGGQWQLKQFD</sequence>
<evidence type="ECO:0000256" key="2">
    <source>
        <dbReference type="ARBA" id="ARBA00022827"/>
    </source>
</evidence>
<dbReference type="SUPFAM" id="SSF55447">
    <property type="entry name" value="CO dehydrogenase flavoprotein C-terminal domain-like"/>
    <property type="match status" value="1"/>
</dbReference>
<dbReference type="RefSeq" id="WP_007785914.1">
    <property type="nucleotide sequence ID" value="NZ_CM001441.1"/>
</dbReference>
<dbReference type="InterPro" id="IPR016166">
    <property type="entry name" value="FAD-bd_PCMH"/>
</dbReference>
<dbReference type="InterPro" id="IPR016167">
    <property type="entry name" value="FAD-bd_PCMH_sub1"/>
</dbReference>
<dbReference type="InterPro" id="IPR051312">
    <property type="entry name" value="Diverse_Substr_Oxidored"/>
</dbReference>